<dbReference type="RefSeq" id="WP_188514996.1">
    <property type="nucleotide sequence ID" value="NZ_BMGD01000005.1"/>
</dbReference>
<evidence type="ECO:0000256" key="6">
    <source>
        <dbReference type="RuleBase" id="RU365102"/>
    </source>
</evidence>
<evidence type="ECO:0000256" key="4">
    <source>
        <dbReference type="ARBA" id="ARBA00022989"/>
    </source>
</evidence>
<dbReference type="EMBL" id="BMGD01000005">
    <property type="protein sequence ID" value="GGB70468.1"/>
    <property type="molecule type" value="Genomic_DNA"/>
</dbReference>
<sequence>MEAFVTTLLLTAIVQTGDRSQLLCAALAMRFARPGQMITAVLAASIAGAAIAALGGVIVGDWISRDALALFYALSLLFAGMGMLAWRRPVDLLQGWRIGPFVTALLGVMILQFGDKGQFIIAATAARSHDAVWPLLGGAVGTTLGLMPALIWQDELARWPLRPVRIAMGGVVTAIGLLLALRAFGLV</sequence>
<evidence type="ECO:0000313" key="7">
    <source>
        <dbReference type="EMBL" id="GGB70468.1"/>
    </source>
</evidence>
<organism evidence="7 8">
    <name type="scientific">Blastomonas aquatica</name>
    <dbReference type="NCBI Taxonomy" id="1510276"/>
    <lineage>
        <taxon>Bacteria</taxon>
        <taxon>Pseudomonadati</taxon>
        <taxon>Pseudomonadota</taxon>
        <taxon>Alphaproteobacteria</taxon>
        <taxon>Sphingomonadales</taxon>
        <taxon>Sphingomonadaceae</taxon>
        <taxon>Blastomonas</taxon>
    </lineage>
</organism>
<proteinExistence type="inferred from homology"/>
<reference evidence="8" key="1">
    <citation type="journal article" date="2019" name="Int. J. Syst. Evol. Microbiol.">
        <title>The Global Catalogue of Microorganisms (GCM) 10K type strain sequencing project: providing services to taxonomists for standard genome sequencing and annotation.</title>
        <authorList>
            <consortium name="The Broad Institute Genomics Platform"/>
            <consortium name="The Broad Institute Genome Sequencing Center for Infectious Disease"/>
            <person name="Wu L."/>
            <person name="Ma J."/>
        </authorList>
    </citation>
    <scope>NUCLEOTIDE SEQUENCE [LARGE SCALE GENOMIC DNA]</scope>
    <source>
        <strain evidence="8">CGMCC 1.12851</strain>
    </source>
</reference>
<feature type="transmembrane region" description="Helical" evidence="6">
    <location>
        <begin position="92"/>
        <end position="111"/>
    </location>
</feature>
<evidence type="ECO:0000256" key="3">
    <source>
        <dbReference type="ARBA" id="ARBA00022692"/>
    </source>
</evidence>
<comment type="caution">
    <text evidence="7">The sequence shown here is derived from an EMBL/GenBank/DDBJ whole genome shotgun (WGS) entry which is preliminary data.</text>
</comment>
<keyword evidence="8" id="KW-1185">Reference proteome</keyword>
<evidence type="ECO:0000313" key="8">
    <source>
        <dbReference type="Proteomes" id="UP000614261"/>
    </source>
</evidence>
<gene>
    <name evidence="7" type="ORF">GCM10010833_27160</name>
</gene>
<comment type="subcellular location">
    <subcellularLocation>
        <location evidence="1 6">Membrane</location>
        <topology evidence="1 6">Multi-pass membrane protein</topology>
    </subcellularLocation>
</comment>
<feature type="transmembrane region" description="Helical" evidence="6">
    <location>
        <begin position="132"/>
        <end position="152"/>
    </location>
</feature>
<dbReference type="Pfam" id="PF01169">
    <property type="entry name" value="GDT1"/>
    <property type="match status" value="1"/>
</dbReference>
<feature type="transmembrane region" description="Helical" evidence="6">
    <location>
        <begin position="164"/>
        <end position="184"/>
    </location>
</feature>
<evidence type="ECO:0000256" key="5">
    <source>
        <dbReference type="ARBA" id="ARBA00023136"/>
    </source>
</evidence>
<feature type="transmembrane region" description="Helical" evidence="6">
    <location>
        <begin position="67"/>
        <end position="86"/>
    </location>
</feature>
<keyword evidence="4 6" id="KW-1133">Transmembrane helix</keyword>
<keyword evidence="5 6" id="KW-0472">Membrane</keyword>
<comment type="similarity">
    <text evidence="2 6">Belongs to the GDT1 family.</text>
</comment>
<dbReference type="InterPro" id="IPR001727">
    <property type="entry name" value="GDT1-like"/>
</dbReference>
<protein>
    <recommendedName>
        <fullName evidence="6">GDT1 family protein</fullName>
    </recommendedName>
</protein>
<feature type="transmembrane region" description="Helical" evidence="6">
    <location>
        <begin position="40"/>
        <end position="60"/>
    </location>
</feature>
<accession>A0ABQ1JMK9</accession>
<evidence type="ECO:0000256" key="1">
    <source>
        <dbReference type="ARBA" id="ARBA00004141"/>
    </source>
</evidence>
<dbReference type="Proteomes" id="UP000614261">
    <property type="component" value="Unassembled WGS sequence"/>
</dbReference>
<keyword evidence="3 6" id="KW-0812">Transmembrane</keyword>
<evidence type="ECO:0000256" key="2">
    <source>
        <dbReference type="ARBA" id="ARBA00009190"/>
    </source>
</evidence>
<name>A0ABQ1JMK9_9SPHN</name>